<dbReference type="RefSeq" id="WP_225966952.1">
    <property type="nucleotide sequence ID" value="NZ_JADBGF010000001.1"/>
</dbReference>
<dbReference type="Proteomes" id="UP000629287">
    <property type="component" value="Unassembled WGS sequence"/>
</dbReference>
<proteinExistence type="predicted"/>
<evidence type="ECO:0000313" key="2">
    <source>
        <dbReference type="Proteomes" id="UP000629287"/>
    </source>
</evidence>
<comment type="caution">
    <text evidence="1">The sequence shown here is derived from an EMBL/GenBank/DDBJ whole genome shotgun (WGS) entry which is preliminary data.</text>
</comment>
<gene>
    <name evidence="1" type="ORF">H4687_007864</name>
</gene>
<organism evidence="1 2">
    <name type="scientific">Streptomyces stelliscabiei</name>
    <dbReference type="NCBI Taxonomy" id="146820"/>
    <lineage>
        <taxon>Bacteria</taxon>
        <taxon>Bacillati</taxon>
        <taxon>Actinomycetota</taxon>
        <taxon>Actinomycetes</taxon>
        <taxon>Kitasatosporales</taxon>
        <taxon>Streptomycetaceae</taxon>
        <taxon>Streptomyces</taxon>
    </lineage>
</organism>
<evidence type="ECO:0000313" key="1">
    <source>
        <dbReference type="EMBL" id="MBE1601735.1"/>
    </source>
</evidence>
<dbReference type="Pfam" id="PF19907">
    <property type="entry name" value="DUF6380"/>
    <property type="match status" value="1"/>
</dbReference>
<sequence length="46" mass="4801">MDNSLQDEPIGEKRYATLRTTAASLTATVLRGGMRHSGGPAGEGAR</sequence>
<reference evidence="1 2" key="1">
    <citation type="submission" date="2020-10" db="EMBL/GenBank/DDBJ databases">
        <title>Sequencing the genomes of 1000 actinobacteria strains.</title>
        <authorList>
            <person name="Klenk H.-P."/>
        </authorList>
    </citation>
    <scope>NUCLEOTIDE SEQUENCE [LARGE SCALE GENOMIC DNA]</scope>
    <source>
        <strain evidence="1 2">DSM 41803</strain>
    </source>
</reference>
<keyword evidence="2" id="KW-1185">Reference proteome</keyword>
<name>A0A8I0PBE0_9ACTN</name>
<protein>
    <submittedName>
        <fullName evidence="1">Uncharacterized protein</fullName>
    </submittedName>
</protein>
<dbReference type="InterPro" id="IPR045960">
    <property type="entry name" value="DUF6380"/>
</dbReference>
<dbReference type="EMBL" id="JADBGF010000001">
    <property type="protein sequence ID" value="MBE1601735.1"/>
    <property type="molecule type" value="Genomic_DNA"/>
</dbReference>
<dbReference type="GeneID" id="96768344"/>
<accession>A0A8I0PBE0</accession>
<dbReference type="AlphaFoldDB" id="A0A8I0PBE0"/>